<keyword evidence="2" id="KW-0812">Transmembrane</keyword>
<dbReference type="EMBL" id="CAJHNH020004558">
    <property type="protein sequence ID" value="CAG5131287.1"/>
    <property type="molecule type" value="Genomic_DNA"/>
</dbReference>
<evidence type="ECO:0000313" key="5">
    <source>
        <dbReference type="Proteomes" id="UP000678393"/>
    </source>
</evidence>
<evidence type="ECO:0000256" key="1">
    <source>
        <dbReference type="ARBA" id="ARBA00006528"/>
    </source>
</evidence>
<keyword evidence="2" id="KW-1133">Transmembrane helix</keyword>
<feature type="transmembrane region" description="Helical" evidence="2">
    <location>
        <begin position="101"/>
        <end position="118"/>
    </location>
</feature>
<dbReference type="OrthoDB" id="188035at2759"/>
<comment type="caution">
    <text evidence="4">The sequence shown here is derived from an EMBL/GenBank/DDBJ whole genome shotgun (WGS) entry which is preliminary data.</text>
</comment>
<name>A0A8S3ZP28_9EUPU</name>
<dbReference type="PANTHER" id="PTHR18640:SF5">
    <property type="entry name" value="SODIUM_BILE ACID COTRANSPORTER 7"/>
    <property type="match status" value="1"/>
</dbReference>
<organism evidence="4 5">
    <name type="scientific">Candidula unifasciata</name>
    <dbReference type="NCBI Taxonomy" id="100452"/>
    <lineage>
        <taxon>Eukaryota</taxon>
        <taxon>Metazoa</taxon>
        <taxon>Spiralia</taxon>
        <taxon>Lophotrochozoa</taxon>
        <taxon>Mollusca</taxon>
        <taxon>Gastropoda</taxon>
        <taxon>Heterobranchia</taxon>
        <taxon>Euthyneura</taxon>
        <taxon>Panpulmonata</taxon>
        <taxon>Eupulmonata</taxon>
        <taxon>Stylommatophora</taxon>
        <taxon>Helicina</taxon>
        <taxon>Helicoidea</taxon>
        <taxon>Geomitridae</taxon>
        <taxon>Candidula</taxon>
    </lineage>
</organism>
<feature type="signal peptide" evidence="3">
    <location>
        <begin position="1"/>
        <end position="17"/>
    </location>
</feature>
<comment type="similarity">
    <text evidence="1">Belongs to the bile acid:sodium symporter (BASS) (TC 2.A.28) family.</text>
</comment>
<evidence type="ECO:0000313" key="4">
    <source>
        <dbReference type="EMBL" id="CAG5131287.1"/>
    </source>
</evidence>
<accession>A0A8S3ZP28</accession>
<dbReference type="Proteomes" id="UP000678393">
    <property type="component" value="Unassembled WGS sequence"/>
</dbReference>
<evidence type="ECO:0000256" key="2">
    <source>
        <dbReference type="SAM" id="Phobius"/>
    </source>
</evidence>
<feature type="chain" id="PRO_5035840476" description="Sodium/bile acid cotransporter 7" evidence="3">
    <location>
        <begin position="18"/>
        <end position="329"/>
    </location>
</feature>
<dbReference type="Pfam" id="PF13593">
    <property type="entry name" value="SBF_like"/>
    <property type="match status" value="1"/>
</dbReference>
<feature type="transmembrane region" description="Helical" evidence="2">
    <location>
        <begin position="230"/>
        <end position="250"/>
    </location>
</feature>
<dbReference type="AlphaFoldDB" id="A0A8S3ZP28"/>
<evidence type="ECO:0008006" key="6">
    <source>
        <dbReference type="Google" id="ProtNLM"/>
    </source>
</evidence>
<feature type="transmembrane region" description="Helical" evidence="2">
    <location>
        <begin position="164"/>
        <end position="182"/>
    </location>
</feature>
<dbReference type="PIRSF" id="PIRSF026166">
    <property type="entry name" value="UCP026166"/>
    <property type="match status" value="1"/>
</dbReference>
<dbReference type="PANTHER" id="PTHR18640">
    <property type="entry name" value="SOLUTE CARRIER FAMILY 10 MEMBER 7"/>
    <property type="match status" value="1"/>
</dbReference>
<keyword evidence="5" id="KW-1185">Reference proteome</keyword>
<keyword evidence="2" id="KW-0472">Membrane</keyword>
<dbReference type="Gene3D" id="1.20.1530.20">
    <property type="match status" value="1"/>
</dbReference>
<feature type="non-terminal residue" evidence="4">
    <location>
        <position position="1"/>
    </location>
</feature>
<keyword evidence="3" id="KW-0732">Signal</keyword>
<sequence>MKTSHFVLAIFLSIVIAKLNPDIGSTGGLLKPEITVKYITVSLVFLNTGLSLPTEELKVAILRWHLHLFIQAFTFIVFPCIMYMLVFILQHTSFHPALLDGLMILSTLPPPVSSAIILTKLVGGNVAASVFNSAFGSLLGIFITPALILLMFGASEVEVPAEKIFQQLFMTVLVPLVIGQIIRSRQQRWLHRQNVPFATIGQVLIIYIIYTTFCSTFSRTDFDVDTYSLVALTLLIFCLQLGIMACLLLTSSSSLFNFNSLDRVAITYCATHKSLTLGIPLIEIIFEGNPAMSIMSIPLLIYNPMQIILGSLTIAPFKNWLAQQKRTVG</sequence>
<dbReference type="GO" id="GO:0005886">
    <property type="term" value="C:plasma membrane"/>
    <property type="evidence" value="ECO:0007669"/>
    <property type="project" value="TreeGrafter"/>
</dbReference>
<gene>
    <name evidence="4" type="ORF">CUNI_LOCUS16845</name>
</gene>
<proteinExistence type="inferred from homology"/>
<dbReference type="InterPro" id="IPR038770">
    <property type="entry name" value="Na+/solute_symporter_sf"/>
</dbReference>
<feature type="transmembrane region" description="Helical" evidence="2">
    <location>
        <begin position="66"/>
        <end position="89"/>
    </location>
</feature>
<feature type="transmembrane region" description="Helical" evidence="2">
    <location>
        <begin position="194"/>
        <end position="210"/>
    </location>
</feature>
<dbReference type="InterPro" id="IPR016833">
    <property type="entry name" value="Put_Na-Bile_cotransptr"/>
</dbReference>
<evidence type="ECO:0000256" key="3">
    <source>
        <dbReference type="SAM" id="SignalP"/>
    </source>
</evidence>
<feature type="transmembrane region" description="Helical" evidence="2">
    <location>
        <begin position="130"/>
        <end position="152"/>
    </location>
</feature>
<protein>
    <recommendedName>
        <fullName evidence="6">Sodium/bile acid cotransporter 7</fullName>
    </recommendedName>
</protein>
<reference evidence="4" key="1">
    <citation type="submission" date="2021-04" db="EMBL/GenBank/DDBJ databases">
        <authorList>
            <consortium name="Molecular Ecology Group"/>
        </authorList>
    </citation>
    <scope>NUCLEOTIDE SEQUENCE</scope>
</reference>